<evidence type="ECO:0000259" key="1">
    <source>
        <dbReference type="Pfam" id="PF07969"/>
    </source>
</evidence>
<accession>A0ABV5I585</accession>
<feature type="domain" description="Amidohydrolase 3" evidence="1">
    <location>
        <begin position="104"/>
        <end position="447"/>
    </location>
</feature>
<dbReference type="PANTHER" id="PTHR22642">
    <property type="entry name" value="IMIDAZOLONEPROPIONASE"/>
    <property type="match status" value="1"/>
</dbReference>
<comment type="caution">
    <text evidence="2">The sequence shown here is derived from an EMBL/GenBank/DDBJ whole genome shotgun (WGS) entry which is preliminary data.</text>
</comment>
<dbReference type="InterPro" id="IPR013108">
    <property type="entry name" value="Amidohydro_3"/>
</dbReference>
<dbReference type="RefSeq" id="WP_189645399.1">
    <property type="nucleotide sequence ID" value="NZ_BMRC01000001.1"/>
</dbReference>
<protein>
    <submittedName>
        <fullName evidence="2">Amidohydrolase</fullName>
        <ecNumber evidence="2">3.5.-.-</ecNumber>
    </submittedName>
</protein>
<dbReference type="Proteomes" id="UP001589647">
    <property type="component" value="Unassembled WGS sequence"/>
</dbReference>
<evidence type="ECO:0000313" key="2">
    <source>
        <dbReference type="EMBL" id="MFB9199701.1"/>
    </source>
</evidence>
<gene>
    <name evidence="2" type="ORF">ACFFV7_00740</name>
</gene>
<sequence>MKSAADNRSADLVMTGGVVHTMNPAGHLASGIAIKDGRIVRVGTPLQVQAMVGPETEVVRLRGRSVLPGINDAHLHGAWLGLRWPDLLLDRLTGTDNLAPDSRLGKAEERRAAILRTGDLLASLGITSYTEPGLGPCEHDGGGRFGVEVLREYADMAARGELKARVSALLLFAEMDGRSSLPDVVAGLRDLTPPAEVPGWFKVTGVKIFADGIPPMRTAWSDEPYEDGTHGAPLVDGDSLDERENALTTMIETVAAAGHQVAVHATGSRATRTVTRALAGAPGRRHYLVHGDVLHPDTLKTMAAAGIGLTTQPGIAAAASPMLRDALGQAALGHAWPVRDALAAGVRLCLSSDAPMLTPDWRHGVAAAATRWAVDGAPDQRLALDQALRAYTIAPAWQDGAESWKGSLEPGKVADLCVLDAGLLDVHPADLPEVPIAMTLVDGKVVYER</sequence>
<dbReference type="Pfam" id="PF07969">
    <property type="entry name" value="Amidohydro_3"/>
    <property type="match status" value="1"/>
</dbReference>
<dbReference type="SUPFAM" id="SSF51556">
    <property type="entry name" value="Metallo-dependent hydrolases"/>
    <property type="match status" value="1"/>
</dbReference>
<dbReference type="GO" id="GO:0016787">
    <property type="term" value="F:hydrolase activity"/>
    <property type="evidence" value="ECO:0007669"/>
    <property type="project" value="UniProtKB-KW"/>
</dbReference>
<name>A0ABV5I585_9ACTN</name>
<dbReference type="EMBL" id="JBHMEI010000001">
    <property type="protein sequence ID" value="MFB9199701.1"/>
    <property type="molecule type" value="Genomic_DNA"/>
</dbReference>
<dbReference type="InterPro" id="IPR011059">
    <property type="entry name" value="Metal-dep_hydrolase_composite"/>
</dbReference>
<keyword evidence="3" id="KW-1185">Reference proteome</keyword>
<dbReference type="InterPro" id="IPR032466">
    <property type="entry name" value="Metal_Hydrolase"/>
</dbReference>
<reference evidence="2 3" key="1">
    <citation type="submission" date="2024-09" db="EMBL/GenBank/DDBJ databases">
        <authorList>
            <person name="Sun Q."/>
            <person name="Mori K."/>
        </authorList>
    </citation>
    <scope>NUCLEOTIDE SEQUENCE [LARGE SCALE GENOMIC DNA]</scope>
    <source>
        <strain evidence="2 3">CCM 3426</strain>
    </source>
</reference>
<dbReference type="SUPFAM" id="SSF51338">
    <property type="entry name" value="Composite domain of metallo-dependent hydrolases"/>
    <property type="match status" value="1"/>
</dbReference>
<organism evidence="2 3">
    <name type="scientific">Nonomuraea spiralis</name>
    <dbReference type="NCBI Taxonomy" id="46182"/>
    <lineage>
        <taxon>Bacteria</taxon>
        <taxon>Bacillati</taxon>
        <taxon>Actinomycetota</taxon>
        <taxon>Actinomycetes</taxon>
        <taxon>Streptosporangiales</taxon>
        <taxon>Streptosporangiaceae</taxon>
        <taxon>Nonomuraea</taxon>
    </lineage>
</organism>
<dbReference type="Gene3D" id="2.30.40.10">
    <property type="entry name" value="Urease, subunit C, domain 1"/>
    <property type="match status" value="1"/>
</dbReference>
<evidence type="ECO:0000313" key="3">
    <source>
        <dbReference type="Proteomes" id="UP001589647"/>
    </source>
</evidence>
<proteinExistence type="predicted"/>
<dbReference type="Gene3D" id="3.20.20.140">
    <property type="entry name" value="Metal-dependent hydrolases"/>
    <property type="match status" value="1"/>
</dbReference>
<keyword evidence="2" id="KW-0378">Hydrolase</keyword>
<dbReference type="EC" id="3.5.-.-" evidence="2"/>
<dbReference type="PANTHER" id="PTHR22642:SF2">
    <property type="entry name" value="PROTEIN LONG AFTER FAR-RED 3"/>
    <property type="match status" value="1"/>
</dbReference>